<feature type="transmembrane region" description="Helical" evidence="1">
    <location>
        <begin position="82"/>
        <end position="99"/>
    </location>
</feature>
<proteinExistence type="predicted"/>
<organism evidence="2 3">
    <name type="scientific">Reticulomyxa filosa</name>
    <dbReference type="NCBI Taxonomy" id="46433"/>
    <lineage>
        <taxon>Eukaryota</taxon>
        <taxon>Sar</taxon>
        <taxon>Rhizaria</taxon>
        <taxon>Retaria</taxon>
        <taxon>Foraminifera</taxon>
        <taxon>Monothalamids</taxon>
        <taxon>Reticulomyxidae</taxon>
        <taxon>Reticulomyxa</taxon>
    </lineage>
</organism>
<name>X6MJE8_RETFI</name>
<gene>
    <name evidence="2" type="ORF">RFI_23231</name>
</gene>
<accession>X6MJE8</accession>
<keyword evidence="1" id="KW-0812">Transmembrane</keyword>
<sequence>MVRSLLQIINAFPRLNTVQKNKLSYVWIRKFTDHKNFDADKIPSAQKLEPDQSKHSVQRSKRGYRKYFENDRVSMKALFGRLLWGATTVGIVYLFYYWVSTIYVNYQRYCEVKKLQQHCIHTLEKDEQLLNALGREVHMTKLQWKHHPKLSDDLSHSQTDQNNVRKNTDPVEYQGLRDVYHLMMAVEGSKQVKGVLEASFERRPISKMIAQDEGHRQFWNAHIVASVDPFEETYILSENSICST</sequence>
<dbReference type="Proteomes" id="UP000023152">
    <property type="component" value="Unassembled WGS sequence"/>
</dbReference>
<comment type="caution">
    <text evidence="2">The sequence shown here is derived from an EMBL/GenBank/DDBJ whole genome shotgun (WGS) entry which is preliminary data.</text>
</comment>
<keyword evidence="1" id="KW-1133">Transmembrane helix</keyword>
<protein>
    <submittedName>
        <fullName evidence="2">Uncharacterized protein</fullName>
    </submittedName>
</protein>
<evidence type="ECO:0000313" key="3">
    <source>
        <dbReference type="Proteomes" id="UP000023152"/>
    </source>
</evidence>
<evidence type="ECO:0000256" key="1">
    <source>
        <dbReference type="SAM" id="Phobius"/>
    </source>
</evidence>
<keyword evidence="1" id="KW-0472">Membrane</keyword>
<dbReference type="EMBL" id="ASPP01020192">
    <property type="protein sequence ID" value="ETO14138.1"/>
    <property type="molecule type" value="Genomic_DNA"/>
</dbReference>
<reference evidence="2 3" key="1">
    <citation type="journal article" date="2013" name="Curr. Biol.">
        <title>The Genome of the Foraminiferan Reticulomyxa filosa.</title>
        <authorList>
            <person name="Glockner G."/>
            <person name="Hulsmann N."/>
            <person name="Schleicher M."/>
            <person name="Noegel A.A."/>
            <person name="Eichinger L."/>
            <person name="Gallinger C."/>
            <person name="Pawlowski J."/>
            <person name="Sierra R."/>
            <person name="Euteneuer U."/>
            <person name="Pillet L."/>
            <person name="Moustafa A."/>
            <person name="Platzer M."/>
            <person name="Groth M."/>
            <person name="Szafranski K."/>
            <person name="Schliwa M."/>
        </authorList>
    </citation>
    <scope>NUCLEOTIDE SEQUENCE [LARGE SCALE GENOMIC DNA]</scope>
</reference>
<evidence type="ECO:0000313" key="2">
    <source>
        <dbReference type="EMBL" id="ETO14138.1"/>
    </source>
</evidence>
<dbReference type="AlphaFoldDB" id="X6MJE8"/>
<keyword evidence="3" id="KW-1185">Reference proteome</keyword>